<name>A0AAV7QVF0_PLEWA</name>
<sequence>MDRMSERIDKNAERLDHVENRVSAAEDGQTELAGGQMKLNRELSALKLKVEDMEDRRQLQQLESDLSQLERDHSDTADARILGQVHTKIQEYQETAYTEIQHLGKYTTARVYGEGDRPGAVLAGLVRPQRGKNTIVTIQSEGGEEIKDPECIADRFREYYQSLYSSRVNPNPEAVTDYLTHIAMPRLPQADRDALSAPLTLGEISEALGGPKIKRCV</sequence>
<dbReference type="AlphaFoldDB" id="A0AAV7QVF0"/>
<evidence type="ECO:0000313" key="2">
    <source>
        <dbReference type="EMBL" id="KAJ1143799.1"/>
    </source>
</evidence>
<proteinExistence type="predicted"/>
<protein>
    <submittedName>
        <fullName evidence="2">Uncharacterized protein</fullName>
    </submittedName>
</protein>
<feature type="region of interest" description="Disordered" evidence="1">
    <location>
        <begin position="1"/>
        <end position="36"/>
    </location>
</feature>
<keyword evidence="3" id="KW-1185">Reference proteome</keyword>
<dbReference type="Proteomes" id="UP001066276">
    <property type="component" value="Chromosome 6"/>
</dbReference>
<evidence type="ECO:0000313" key="3">
    <source>
        <dbReference type="Proteomes" id="UP001066276"/>
    </source>
</evidence>
<comment type="caution">
    <text evidence="2">The sequence shown here is derived from an EMBL/GenBank/DDBJ whole genome shotgun (WGS) entry which is preliminary data.</text>
</comment>
<reference evidence="2" key="1">
    <citation type="journal article" date="2022" name="bioRxiv">
        <title>Sequencing and chromosome-scale assembly of the giantPleurodeles waltlgenome.</title>
        <authorList>
            <person name="Brown T."/>
            <person name="Elewa A."/>
            <person name="Iarovenko S."/>
            <person name="Subramanian E."/>
            <person name="Araus A.J."/>
            <person name="Petzold A."/>
            <person name="Susuki M."/>
            <person name="Suzuki K.-i.T."/>
            <person name="Hayashi T."/>
            <person name="Toyoda A."/>
            <person name="Oliveira C."/>
            <person name="Osipova E."/>
            <person name="Leigh N.D."/>
            <person name="Simon A."/>
            <person name="Yun M.H."/>
        </authorList>
    </citation>
    <scope>NUCLEOTIDE SEQUENCE</scope>
    <source>
        <strain evidence="2">20211129_DDA</strain>
        <tissue evidence="2">Liver</tissue>
    </source>
</reference>
<dbReference type="EMBL" id="JANPWB010000010">
    <property type="protein sequence ID" value="KAJ1143799.1"/>
    <property type="molecule type" value="Genomic_DNA"/>
</dbReference>
<feature type="compositionally biased region" description="Basic and acidic residues" evidence="1">
    <location>
        <begin position="1"/>
        <end position="20"/>
    </location>
</feature>
<organism evidence="2 3">
    <name type="scientific">Pleurodeles waltl</name>
    <name type="common">Iberian ribbed newt</name>
    <dbReference type="NCBI Taxonomy" id="8319"/>
    <lineage>
        <taxon>Eukaryota</taxon>
        <taxon>Metazoa</taxon>
        <taxon>Chordata</taxon>
        <taxon>Craniata</taxon>
        <taxon>Vertebrata</taxon>
        <taxon>Euteleostomi</taxon>
        <taxon>Amphibia</taxon>
        <taxon>Batrachia</taxon>
        <taxon>Caudata</taxon>
        <taxon>Salamandroidea</taxon>
        <taxon>Salamandridae</taxon>
        <taxon>Pleurodelinae</taxon>
        <taxon>Pleurodeles</taxon>
    </lineage>
</organism>
<accession>A0AAV7QVF0</accession>
<gene>
    <name evidence="2" type="ORF">NDU88_010103</name>
</gene>
<evidence type="ECO:0000256" key="1">
    <source>
        <dbReference type="SAM" id="MobiDB-lite"/>
    </source>
</evidence>